<dbReference type="AlphaFoldDB" id="A0A845PSE0"/>
<dbReference type="RefSeq" id="WP_166518906.1">
    <property type="nucleotide sequence ID" value="NZ_JAAABJ010000360.1"/>
</dbReference>
<dbReference type="EMBL" id="JAAABJ010000360">
    <property type="protein sequence ID" value="NAW50575.1"/>
    <property type="molecule type" value="Genomic_DNA"/>
</dbReference>
<organism evidence="1 2">
    <name type="scientific">Elizabethkingia argenteiflava</name>
    <dbReference type="NCBI Taxonomy" id="2681556"/>
    <lineage>
        <taxon>Bacteria</taxon>
        <taxon>Pseudomonadati</taxon>
        <taxon>Bacteroidota</taxon>
        <taxon>Flavobacteriia</taxon>
        <taxon>Flavobacteriales</taxon>
        <taxon>Weeksellaceae</taxon>
        <taxon>Elizabethkingia</taxon>
    </lineage>
</organism>
<reference evidence="1 2" key="1">
    <citation type="submission" date="2019-11" db="EMBL/GenBank/DDBJ databases">
        <title>Characterization of Elizabethkingia argenteiflava sp. nov., isolated from inner surface of Soybean Pods.</title>
        <authorList>
            <person name="Mo S."/>
        </authorList>
    </citation>
    <scope>NUCLEOTIDE SEQUENCE [LARGE SCALE GENOMIC DNA]</scope>
    <source>
        <strain evidence="1 2">YB22</strain>
    </source>
</reference>
<comment type="caution">
    <text evidence="1">The sequence shown here is derived from an EMBL/GenBank/DDBJ whole genome shotgun (WGS) entry which is preliminary data.</text>
</comment>
<protein>
    <submittedName>
        <fullName evidence="1">Uncharacterized protein</fullName>
    </submittedName>
</protein>
<name>A0A845PSE0_9FLAO</name>
<gene>
    <name evidence="1" type="ORF">GNY06_03970</name>
</gene>
<evidence type="ECO:0000313" key="1">
    <source>
        <dbReference type="EMBL" id="NAW50575.1"/>
    </source>
</evidence>
<keyword evidence="2" id="KW-1185">Reference proteome</keyword>
<proteinExistence type="predicted"/>
<dbReference type="Proteomes" id="UP000553459">
    <property type="component" value="Unassembled WGS sequence"/>
</dbReference>
<accession>A0A845PSE0</accession>
<evidence type="ECO:0000313" key="2">
    <source>
        <dbReference type="Proteomes" id="UP000553459"/>
    </source>
</evidence>
<sequence length="50" mass="5427">MEKLSILFMLLSFVLYGQSPGGVSGADVWLKWVSGPTLSSLYPNQLGLLL</sequence>